<evidence type="ECO:0000256" key="4">
    <source>
        <dbReference type="ARBA" id="ARBA00011748"/>
    </source>
</evidence>
<dbReference type="GO" id="GO:0098803">
    <property type="term" value="C:respiratory chain complex"/>
    <property type="evidence" value="ECO:0007669"/>
    <property type="project" value="UniProtKB-UniRule"/>
</dbReference>
<keyword evidence="8 14" id="KW-0479">Metal-binding</keyword>
<dbReference type="InterPro" id="IPR002680">
    <property type="entry name" value="AOX"/>
</dbReference>
<evidence type="ECO:0000256" key="1">
    <source>
        <dbReference type="ARBA" id="ARBA00001192"/>
    </source>
</evidence>
<comment type="caution">
    <text evidence="17">The sequence shown here is derived from an EMBL/GenBank/DDBJ whole genome shotgun (WGS) entry which is preliminary data.</text>
</comment>
<evidence type="ECO:0000256" key="9">
    <source>
        <dbReference type="ARBA" id="ARBA00022982"/>
    </source>
</evidence>
<dbReference type="Pfam" id="PF10536">
    <property type="entry name" value="PMD"/>
    <property type="match status" value="1"/>
</dbReference>
<evidence type="ECO:0000256" key="12">
    <source>
        <dbReference type="ARBA" id="ARBA00023004"/>
    </source>
</evidence>
<organism evidence="17 18">
    <name type="scientific">Kingdonia uniflora</name>
    <dbReference type="NCBI Taxonomy" id="39325"/>
    <lineage>
        <taxon>Eukaryota</taxon>
        <taxon>Viridiplantae</taxon>
        <taxon>Streptophyta</taxon>
        <taxon>Embryophyta</taxon>
        <taxon>Tracheophyta</taxon>
        <taxon>Spermatophyta</taxon>
        <taxon>Magnoliopsida</taxon>
        <taxon>Ranunculales</taxon>
        <taxon>Circaeasteraceae</taxon>
        <taxon>Kingdonia</taxon>
    </lineage>
</organism>
<keyword evidence="18" id="KW-1185">Reference proteome</keyword>
<evidence type="ECO:0000256" key="7">
    <source>
        <dbReference type="ARBA" id="ARBA00022692"/>
    </source>
</evidence>
<comment type="similarity">
    <text evidence="3 14">Belongs to the alternative oxidase family.</text>
</comment>
<evidence type="ECO:0000259" key="16">
    <source>
        <dbReference type="Pfam" id="PF10536"/>
    </source>
</evidence>
<evidence type="ECO:0000256" key="10">
    <source>
        <dbReference type="ARBA" id="ARBA00022989"/>
    </source>
</evidence>
<comment type="catalytic activity">
    <reaction evidence="1 14">
        <text>2 a ubiquinol + O2 = 2 a ubiquinone + 2 H2O</text>
        <dbReference type="Rhea" id="RHEA:30255"/>
        <dbReference type="Rhea" id="RHEA-COMP:9565"/>
        <dbReference type="Rhea" id="RHEA-COMP:9566"/>
        <dbReference type="ChEBI" id="CHEBI:15377"/>
        <dbReference type="ChEBI" id="CHEBI:15379"/>
        <dbReference type="ChEBI" id="CHEBI:16389"/>
        <dbReference type="ChEBI" id="CHEBI:17976"/>
        <dbReference type="EC" id="1.10.3.11"/>
    </reaction>
</comment>
<evidence type="ECO:0000256" key="6">
    <source>
        <dbReference type="ARBA" id="ARBA00022660"/>
    </source>
</evidence>
<dbReference type="OrthoDB" id="16906at2759"/>
<dbReference type="GO" id="GO:0009916">
    <property type="term" value="F:alternative oxidase activity"/>
    <property type="evidence" value="ECO:0007669"/>
    <property type="project" value="UniProtKB-UniRule"/>
</dbReference>
<dbReference type="GO" id="GO:0046872">
    <property type="term" value="F:metal ion binding"/>
    <property type="evidence" value="ECO:0007669"/>
    <property type="project" value="UniProtKB-UniRule"/>
</dbReference>
<dbReference type="InterPro" id="IPR019557">
    <property type="entry name" value="AminoTfrase-like_pln_mobile"/>
</dbReference>
<keyword evidence="6 14" id="KW-0679">Respiratory chain</keyword>
<dbReference type="PANTHER" id="PTHR31803:SF3">
    <property type="entry name" value="ALTERNATIVE OXIDASE"/>
    <property type="match status" value="1"/>
</dbReference>
<comment type="subcellular location">
    <subcellularLocation>
        <location evidence="2">Mitochondrion inner membrane</location>
        <topology evidence="2">Multi-pass membrane protein</topology>
    </subcellularLocation>
</comment>
<dbReference type="Proteomes" id="UP000541444">
    <property type="component" value="Unassembled WGS sequence"/>
</dbReference>
<feature type="domain" description="Aminotransferase-like plant mobile" evidence="16">
    <location>
        <begin position="479"/>
        <end position="526"/>
    </location>
</feature>
<dbReference type="AlphaFoldDB" id="A0A7J7MML6"/>
<keyword evidence="10" id="KW-1133">Transmembrane helix</keyword>
<keyword evidence="5" id="KW-0813">Transport</keyword>
<dbReference type="InterPro" id="IPR038659">
    <property type="entry name" value="AOX_sf"/>
</dbReference>
<proteinExistence type="inferred from homology"/>
<keyword evidence="9 14" id="KW-0249">Electron transport</keyword>
<accession>A0A7J7MML6</accession>
<comment type="subunit">
    <text evidence="4">Homodimer; disulfide-linked.</text>
</comment>
<evidence type="ECO:0000256" key="11">
    <source>
        <dbReference type="ARBA" id="ARBA00023002"/>
    </source>
</evidence>
<dbReference type="CDD" id="cd01053">
    <property type="entry name" value="AOX"/>
    <property type="match status" value="1"/>
</dbReference>
<dbReference type="GO" id="GO:0010230">
    <property type="term" value="P:alternative respiration"/>
    <property type="evidence" value="ECO:0007669"/>
    <property type="project" value="TreeGrafter"/>
</dbReference>
<evidence type="ECO:0000256" key="13">
    <source>
        <dbReference type="ARBA" id="ARBA00023136"/>
    </source>
</evidence>
<name>A0A7J7MML6_9MAGN</name>
<dbReference type="EMBL" id="JACGCM010001390">
    <property type="protein sequence ID" value="KAF6156040.1"/>
    <property type="molecule type" value="Genomic_DNA"/>
</dbReference>
<dbReference type="Pfam" id="PF01786">
    <property type="entry name" value="AOX"/>
    <property type="match status" value="1"/>
</dbReference>
<evidence type="ECO:0000256" key="3">
    <source>
        <dbReference type="ARBA" id="ARBA00008388"/>
    </source>
</evidence>
<evidence type="ECO:0000256" key="8">
    <source>
        <dbReference type="ARBA" id="ARBA00022723"/>
    </source>
</evidence>
<dbReference type="Gene3D" id="1.20.1260.140">
    <property type="entry name" value="Alternative oxidase"/>
    <property type="match status" value="1"/>
</dbReference>
<keyword evidence="12 14" id="KW-0408">Iron</keyword>
<evidence type="ECO:0000256" key="14">
    <source>
        <dbReference type="RuleBase" id="RU003779"/>
    </source>
</evidence>
<keyword evidence="7 14" id="KW-0812">Transmembrane</keyword>
<comment type="cofactor">
    <cofactor evidence="14">
        <name>Fe cation</name>
        <dbReference type="ChEBI" id="CHEBI:24875"/>
    </cofactor>
    <text evidence="14">Binds 2 iron ions per subunit.</text>
</comment>
<evidence type="ECO:0000313" key="17">
    <source>
        <dbReference type="EMBL" id="KAF6156040.1"/>
    </source>
</evidence>
<sequence length="661" mass="75195">MTAILESITIPGCSAFRSTKTLPSLMMASSVSSISSTRKFGRLSEFSSLKLQLRYQRSAVASTVSKKMRVIHRGDGVVCETQETALEDSCLKEHEEGKSSSDWRGSEIEDQETPCHGFDELYGNYCELMLFFDRRYYGCRAMMLEMVAVVQGMLGGMLLHCKSLRRFEHSRGWIKALLEEAENERMHLMTFMEVAKPRWYERAFVITVQGKFFNAYFLAYLASPKLAHRIVGYLEEEAIHSYSEFLKEIDKGKIENVLAPAIAIDYWRLPADSTLRDVVMVVRADEAHHCDVNHFASIRKLEYEDLCLLINGYTMNEKVPLTASNRRKRELAREGDLITYKRKRMTIDPSTVVPPNTVDTANEGVSEPVPTTDSAQAALAAQPPLSNVFSDSYVNILIVGEYSEDEGASSNGDIGSSDKSLLRSFRFHRVRSITLGQEKLPIRVHHHQSMWDLSKEPQVVQYFVKLKGLHRIGAISYNYYNSALISTFAKRWQPKTNSFHFKWGEMTPTLDDVDQLVGLHADGDATVIGGTWGFPAILKVFENSLLQDLNAFKSLNAGGVEETKIRLCIQVGEDDDVGIHQWKETSVNEYGDTPVHQFEDVAEQYDASPQTSECDQLKETIEQMKEDIELKRIVDEQCALEFADLLRYWSAKIWRKKIQVW</sequence>
<feature type="region of interest" description="Disordered" evidence="15">
    <location>
        <begin position="349"/>
        <end position="370"/>
    </location>
</feature>
<reference evidence="17 18" key="1">
    <citation type="journal article" date="2020" name="IScience">
        <title>Genome Sequencing of the Endangered Kingdonia uniflora (Circaeasteraceae, Ranunculales) Reveals Potential Mechanisms of Evolutionary Specialization.</title>
        <authorList>
            <person name="Sun Y."/>
            <person name="Deng T."/>
            <person name="Zhang A."/>
            <person name="Moore M.J."/>
            <person name="Landis J.B."/>
            <person name="Lin N."/>
            <person name="Zhang H."/>
            <person name="Zhang X."/>
            <person name="Huang J."/>
            <person name="Zhang X."/>
            <person name="Sun H."/>
            <person name="Wang H."/>
        </authorList>
    </citation>
    <scope>NUCLEOTIDE SEQUENCE [LARGE SCALE GENOMIC DNA]</scope>
    <source>
        <strain evidence="17">TB1705</strain>
        <tissue evidence="17">Leaf</tissue>
    </source>
</reference>
<evidence type="ECO:0000256" key="2">
    <source>
        <dbReference type="ARBA" id="ARBA00004448"/>
    </source>
</evidence>
<feature type="non-terminal residue" evidence="17">
    <location>
        <position position="1"/>
    </location>
</feature>
<dbReference type="PANTHER" id="PTHR31803">
    <property type="entry name" value="ALTERNATIVE OXIDASE"/>
    <property type="match status" value="1"/>
</dbReference>
<evidence type="ECO:0000256" key="15">
    <source>
        <dbReference type="SAM" id="MobiDB-lite"/>
    </source>
</evidence>
<dbReference type="GO" id="GO:0102721">
    <property type="term" value="F:ubiquinol:oxygen oxidoreductase activity"/>
    <property type="evidence" value="ECO:0007669"/>
    <property type="project" value="UniProtKB-EC"/>
</dbReference>
<protein>
    <recommendedName>
        <fullName evidence="14">Ubiquinol oxidase</fullName>
        <ecNumber evidence="14">1.10.3.11</ecNumber>
    </recommendedName>
</protein>
<dbReference type="GO" id="GO:0106292">
    <property type="term" value="F:superoxide-generating NADPH oxidase activity"/>
    <property type="evidence" value="ECO:0007669"/>
    <property type="project" value="UniProtKB-ARBA"/>
</dbReference>
<dbReference type="EC" id="1.10.3.11" evidence="14"/>
<evidence type="ECO:0000256" key="5">
    <source>
        <dbReference type="ARBA" id="ARBA00022448"/>
    </source>
</evidence>
<keyword evidence="13 14" id="KW-0472">Membrane</keyword>
<evidence type="ECO:0000313" key="18">
    <source>
        <dbReference type="Proteomes" id="UP000541444"/>
    </source>
</evidence>
<keyword evidence="11 14" id="KW-0560">Oxidoreductase</keyword>
<dbReference type="GO" id="GO:0005743">
    <property type="term" value="C:mitochondrial inner membrane"/>
    <property type="evidence" value="ECO:0007669"/>
    <property type="project" value="UniProtKB-SubCell"/>
</dbReference>
<gene>
    <name evidence="17" type="ORF">GIB67_035397</name>
</gene>